<keyword evidence="4" id="KW-1185">Reference proteome</keyword>
<comment type="caution">
    <text evidence="3">The sequence shown here is derived from an EMBL/GenBank/DDBJ whole genome shotgun (WGS) entry which is preliminary data.</text>
</comment>
<feature type="transmembrane region" description="Helical" evidence="1">
    <location>
        <begin position="12"/>
        <end position="27"/>
    </location>
</feature>
<reference evidence="3" key="1">
    <citation type="submission" date="2020-05" db="EMBL/GenBank/DDBJ databases">
        <title>WGS assembly of Panicum virgatum.</title>
        <authorList>
            <person name="Lovell J.T."/>
            <person name="Jenkins J."/>
            <person name="Shu S."/>
            <person name="Juenger T.E."/>
            <person name="Schmutz J."/>
        </authorList>
    </citation>
    <scope>NUCLEOTIDE SEQUENCE</scope>
    <source>
        <strain evidence="3">AP13</strain>
    </source>
</reference>
<sequence>MTWSTSKLNTRKYNNISLILILLYIFFRQHPVVHYIVSFELKSSVIILLYNWEFFRMKQRLENPSFKPTKDHILAALDNFVDILKIRYSSPLFRLTTASDIEQRVHFHNTGPSLVPGVIIMSIEDARNDTYEMAQLDKNFTCVVTVFNACPHEVSMEIPDLMSMELQLHPVQVNSSDALVRQSAFDSTTGRFTVPTRTTAVFVEPRC</sequence>
<dbReference type="InterPro" id="IPR024561">
    <property type="entry name" value="Pullul_strch_C"/>
</dbReference>
<dbReference type="Gene3D" id="2.60.40.1180">
    <property type="entry name" value="Golgi alpha-mannosidase II"/>
    <property type="match status" value="1"/>
</dbReference>
<keyword evidence="1" id="KW-1133">Transmembrane helix</keyword>
<evidence type="ECO:0000259" key="2">
    <source>
        <dbReference type="Pfam" id="PF11852"/>
    </source>
</evidence>
<feature type="domain" description="Alpha-1,6-glucosidases pullulanase-type C-terminal" evidence="2">
    <location>
        <begin position="56"/>
        <end position="204"/>
    </location>
</feature>
<dbReference type="SUPFAM" id="SSF51011">
    <property type="entry name" value="Glycosyl hydrolase domain"/>
    <property type="match status" value="1"/>
</dbReference>
<dbReference type="Pfam" id="PF11852">
    <property type="entry name" value="Pullul_strch_C"/>
    <property type="match status" value="1"/>
</dbReference>
<dbReference type="PANTHER" id="PTHR43002">
    <property type="entry name" value="GLYCOGEN DEBRANCHING ENZYME"/>
    <property type="match status" value="1"/>
</dbReference>
<dbReference type="Proteomes" id="UP000823388">
    <property type="component" value="Chromosome 7K"/>
</dbReference>
<gene>
    <name evidence="3" type="ORF">PVAP13_7KG038808</name>
</gene>
<organism evidence="3 4">
    <name type="scientific">Panicum virgatum</name>
    <name type="common">Blackwell switchgrass</name>
    <dbReference type="NCBI Taxonomy" id="38727"/>
    <lineage>
        <taxon>Eukaryota</taxon>
        <taxon>Viridiplantae</taxon>
        <taxon>Streptophyta</taxon>
        <taxon>Embryophyta</taxon>
        <taxon>Tracheophyta</taxon>
        <taxon>Spermatophyta</taxon>
        <taxon>Magnoliopsida</taxon>
        <taxon>Liliopsida</taxon>
        <taxon>Poales</taxon>
        <taxon>Poaceae</taxon>
        <taxon>PACMAD clade</taxon>
        <taxon>Panicoideae</taxon>
        <taxon>Panicodae</taxon>
        <taxon>Paniceae</taxon>
        <taxon>Panicinae</taxon>
        <taxon>Panicum</taxon>
        <taxon>Panicum sect. Hiantes</taxon>
    </lineage>
</organism>
<dbReference type="EMBL" id="CM029049">
    <property type="protein sequence ID" value="KAG2570709.1"/>
    <property type="molecule type" value="Genomic_DNA"/>
</dbReference>
<keyword evidence="1" id="KW-0472">Membrane</keyword>
<dbReference type="InterPro" id="IPR013780">
    <property type="entry name" value="Glyco_hydro_b"/>
</dbReference>
<dbReference type="Gene3D" id="3.20.20.80">
    <property type="entry name" value="Glycosidases"/>
    <property type="match status" value="1"/>
</dbReference>
<keyword evidence="1" id="KW-0812">Transmembrane</keyword>
<dbReference type="AlphaFoldDB" id="A0A8T0QD02"/>
<proteinExistence type="predicted"/>
<name>A0A8T0QD02_PANVG</name>
<protein>
    <recommendedName>
        <fullName evidence="2">Alpha-1,6-glucosidases pullulanase-type C-terminal domain-containing protein</fullName>
    </recommendedName>
</protein>
<evidence type="ECO:0000313" key="4">
    <source>
        <dbReference type="Proteomes" id="UP000823388"/>
    </source>
</evidence>
<accession>A0A8T0QD02</accession>
<evidence type="ECO:0000256" key="1">
    <source>
        <dbReference type="SAM" id="Phobius"/>
    </source>
</evidence>
<evidence type="ECO:0000313" key="3">
    <source>
        <dbReference type="EMBL" id="KAG2570709.1"/>
    </source>
</evidence>